<dbReference type="EMBL" id="JAUSRA010000001">
    <property type="protein sequence ID" value="MDP9794470.1"/>
    <property type="molecule type" value="Genomic_DNA"/>
</dbReference>
<evidence type="ECO:0000313" key="1">
    <source>
        <dbReference type="EMBL" id="MDP9794470.1"/>
    </source>
</evidence>
<evidence type="ECO:0000313" key="2">
    <source>
        <dbReference type="Proteomes" id="UP001240984"/>
    </source>
</evidence>
<protein>
    <submittedName>
        <fullName evidence="1">Pimeloyl-ACP methyl ester carboxylesterase</fullName>
    </submittedName>
</protein>
<gene>
    <name evidence="1" type="ORF">J2S43_002982</name>
</gene>
<dbReference type="SUPFAM" id="SSF53474">
    <property type="entry name" value="alpha/beta-Hydrolases"/>
    <property type="match status" value="1"/>
</dbReference>
<sequence>MSGPPPWATLTATIATIGPRWDEFAAISCPTLLVSGEHGVLPADETALIGRHPAVRPVRIPGAGHDVHLASPGPWQAAVSAFLRCQAPPR</sequence>
<organism evidence="1 2">
    <name type="scientific">Catenuloplanes nepalensis</name>
    <dbReference type="NCBI Taxonomy" id="587533"/>
    <lineage>
        <taxon>Bacteria</taxon>
        <taxon>Bacillati</taxon>
        <taxon>Actinomycetota</taxon>
        <taxon>Actinomycetes</taxon>
        <taxon>Micromonosporales</taxon>
        <taxon>Micromonosporaceae</taxon>
        <taxon>Catenuloplanes</taxon>
    </lineage>
</organism>
<keyword evidence="2" id="KW-1185">Reference proteome</keyword>
<dbReference type="Proteomes" id="UP001240984">
    <property type="component" value="Unassembled WGS sequence"/>
</dbReference>
<dbReference type="InterPro" id="IPR029058">
    <property type="entry name" value="AB_hydrolase_fold"/>
</dbReference>
<accession>A0ABT9MSQ9</accession>
<reference evidence="1 2" key="1">
    <citation type="submission" date="2023-07" db="EMBL/GenBank/DDBJ databases">
        <title>Sequencing the genomes of 1000 actinobacteria strains.</title>
        <authorList>
            <person name="Klenk H.-P."/>
        </authorList>
    </citation>
    <scope>NUCLEOTIDE SEQUENCE [LARGE SCALE GENOMIC DNA]</scope>
    <source>
        <strain evidence="1 2">DSM 44710</strain>
    </source>
</reference>
<dbReference type="RefSeq" id="WP_306829609.1">
    <property type="nucleotide sequence ID" value="NZ_JAUSRA010000001.1"/>
</dbReference>
<dbReference type="Gene3D" id="3.40.50.1820">
    <property type="entry name" value="alpha/beta hydrolase"/>
    <property type="match status" value="1"/>
</dbReference>
<proteinExistence type="predicted"/>
<comment type="caution">
    <text evidence="1">The sequence shown here is derived from an EMBL/GenBank/DDBJ whole genome shotgun (WGS) entry which is preliminary data.</text>
</comment>
<name>A0ABT9MSQ9_9ACTN</name>